<dbReference type="GO" id="GO:0005879">
    <property type="term" value="C:axonemal microtubule"/>
    <property type="evidence" value="ECO:0007669"/>
    <property type="project" value="TreeGrafter"/>
</dbReference>
<protein>
    <recommendedName>
        <fullName evidence="4">Trichohyalin-plectin-homology domain-containing protein</fullName>
    </recommendedName>
</protein>
<feature type="coiled-coil region" evidence="2">
    <location>
        <begin position="212"/>
        <end position="314"/>
    </location>
</feature>
<evidence type="ECO:0000313" key="5">
    <source>
        <dbReference type="EMBL" id="KAK4817494.1"/>
    </source>
</evidence>
<organism evidence="5 6">
    <name type="scientific">Mycteria americana</name>
    <name type="common">Wood stork</name>
    <dbReference type="NCBI Taxonomy" id="33587"/>
    <lineage>
        <taxon>Eukaryota</taxon>
        <taxon>Metazoa</taxon>
        <taxon>Chordata</taxon>
        <taxon>Craniata</taxon>
        <taxon>Vertebrata</taxon>
        <taxon>Euteleostomi</taxon>
        <taxon>Archelosauria</taxon>
        <taxon>Archosauria</taxon>
        <taxon>Dinosauria</taxon>
        <taxon>Saurischia</taxon>
        <taxon>Theropoda</taxon>
        <taxon>Coelurosauria</taxon>
        <taxon>Aves</taxon>
        <taxon>Neognathae</taxon>
        <taxon>Neoaves</taxon>
        <taxon>Aequornithes</taxon>
        <taxon>Ciconiiformes</taxon>
        <taxon>Ciconiidae</taxon>
        <taxon>Mycteria</taxon>
    </lineage>
</organism>
<dbReference type="Proteomes" id="UP001333110">
    <property type="component" value="Unassembled WGS sequence"/>
</dbReference>
<dbReference type="InterPro" id="IPR043597">
    <property type="entry name" value="TPH_dom"/>
</dbReference>
<proteinExistence type="predicted"/>
<feature type="compositionally biased region" description="Basic residues" evidence="3">
    <location>
        <begin position="21"/>
        <end position="35"/>
    </location>
</feature>
<name>A0AAN7N454_MYCAM</name>
<dbReference type="PANTHER" id="PTHR28663:SF1">
    <property type="entry name" value="CILIA- AND FLAGELLA- ASSOCIATED PROTEIN 210"/>
    <property type="match status" value="1"/>
</dbReference>
<dbReference type="EMBL" id="JAUNZN010000008">
    <property type="protein sequence ID" value="KAK4817494.1"/>
    <property type="molecule type" value="Genomic_DNA"/>
</dbReference>
<evidence type="ECO:0000259" key="4">
    <source>
        <dbReference type="Pfam" id="PF13868"/>
    </source>
</evidence>
<sequence length="588" mass="68626">MCLQSTSSRDSPPPGRLATARVHRRRGSGPWRRRGPGSPAGVGSGGSSSWPDFLIPSNFSILSSLCTVSHHLEENNALDGYFLPNEVDLHQVIVLPKAEWERIQDNLGSTTREAARILAEKKEQEEMHLRSKAAVKDWPNTIMSLAQQKLKAKQLREEREEEERKLLDLEEEQFQAAKRKEAIDHAKTYLYYQNERVKGLHSALLLTEVLKERDAQVEFKKLKSDVNKKKDEEKEHEREEAILREQEKAHQHYMNQQALRRDQLEQIQEHKHQADLAKLEDKKEGEQIQRLNQLYQLEIQRRMEKEQKEKVERQRLYHEHVTDQKMIKAVEEQKQMEEDDRIKAHFKAKETIAKLIKEKEAEMRRLTQEHQDKIVSQLAVQMNEALKMEDDRLARDTAKKEAEEEKKRKEKEAKAKAAIESIAEHRATVMKMKVEKEREEKAEGKKELHALMEKNRIYLEMEKAKKQRQRDANMEVQKIQIQQMAEKQAKKQQEKQADLDYDAQREVIALCKEHEFQSYAKQVIESESKTTHHLYPLLKASKDGRGLGHRPFSRGREGIKTSFQAQDGAGTQLPCCSCTTAHEVKNMK</sequence>
<evidence type="ECO:0000256" key="3">
    <source>
        <dbReference type="SAM" id="MobiDB-lite"/>
    </source>
</evidence>
<feature type="domain" description="Trichohyalin-plectin-homology" evidence="4">
    <location>
        <begin position="191"/>
        <end position="525"/>
    </location>
</feature>
<feature type="region of interest" description="Disordered" evidence="3">
    <location>
        <begin position="393"/>
        <end position="416"/>
    </location>
</feature>
<keyword evidence="6" id="KW-1185">Reference proteome</keyword>
<comment type="caution">
    <text evidence="5">The sequence shown here is derived from an EMBL/GenBank/DDBJ whole genome shotgun (WGS) entry which is preliminary data.</text>
</comment>
<dbReference type="Pfam" id="PF13868">
    <property type="entry name" value="TPH"/>
    <property type="match status" value="1"/>
</dbReference>
<keyword evidence="1 2" id="KW-0175">Coiled coil</keyword>
<dbReference type="InterPro" id="IPR039986">
    <property type="entry name" value="CFAP210"/>
</dbReference>
<evidence type="ECO:0000256" key="2">
    <source>
        <dbReference type="SAM" id="Coils"/>
    </source>
</evidence>
<evidence type="ECO:0000256" key="1">
    <source>
        <dbReference type="ARBA" id="ARBA00023054"/>
    </source>
</evidence>
<feature type="coiled-coil region" evidence="2">
    <location>
        <begin position="142"/>
        <end position="180"/>
    </location>
</feature>
<dbReference type="PANTHER" id="PTHR28663">
    <property type="entry name" value="COILED-COIL DOMAIN-CONTAINING PROTEIN 173"/>
    <property type="match status" value="1"/>
</dbReference>
<feature type="compositionally biased region" description="Polar residues" evidence="3">
    <location>
        <begin position="1"/>
        <end position="10"/>
    </location>
</feature>
<reference evidence="5 6" key="1">
    <citation type="journal article" date="2023" name="J. Hered.">
        <title>Chromosome-level genome of the wood stork (Mycteria americana) provides insight into avian chromosome evolution.</title>
        <authorList>
            <person name="Flamio R. Jr."/>
            <person name="Ramstad K.M."/>
        </authorList>
    </citation>
    <scope>NUCLEOTIDE SEQUENCE [LARGE SCALE GENOMIC DNA]</scope>
    <source>
        <strain evidence="5">JAX WOST 10</strain>
    </source>
</reference>
<feature type="region of interest" description="Disordered" evidence="3">
    <location>
        <begin position="1"/>
        <end position="47"/>
    </location>
</feature>
<accession>A0AAN7N454</accession>
<gene>
    <name evidence="5" type="ORF">QYF61_016501</name>
</gene>
<evidence type="ECO:0000313" key="6">
    <source>
        <dbReference type="Proteomes" id="UP001333110"/>
    </source>
</evidence>
<dbReference type="AlphaFoldDB" id="A0AAN7N454"/>